<dbReference type="FunFam" id="3.40.1010.10:FF:000001">
    <property type="entry name" value="Siroheme synthase"/>
    <property type="match status" value="1"/>
</dbReference>
<keyword evidence="15" id="KW-0597">Phosphoprotein</keyword>
<comment type="pathway">
    <text evidence="14 15">Cofactor biosynthesis; adenosylcobalamin biosynthesis; precorrin-2 from uroporphyrinogen III: step 1/1.</text>
</comment>
<comment type="pathway">
    <text evidence="1 15">Porphyrin-containing compound metabolism; siroheme biosynthesis; sirohydrochlorin from precorrin-2: step 1/1.</text>
</comment>
<feature type="binding site" evidence="15">
    <location>
        <begin position="22"/>
        <end position="23"/>
    </location>
    <ligand>
        <name>NAD(+)</name>
        <dbReference type="ChEBI" id="CHEBI:57540"/>
    </ligand>
</feature>
<evidence type="ECO:0000256" key="11">
    <source>
        <dbReference type="ARBA" id="ARBA00023268"/>
    </source>
</evidence>
<evidence type="ECO:0000259" key="19">
    <source>
        <dbReference type="Pfam" id="PF10414"/>
    </source>
</evidence>
<evidence type="ECO:0000256" key="3">
    <source>
        <dbReference type="ARBA" id="ARBA00022573"/>
    </source>
</evidence>
<dbReference type="Pfam" id="PF00590">
    <property type="entry name" value="TP_methylase"/>
    <property type="match status" value="1"/>
</dbReference>
<feature type="region of interest" description="Precorrin-2 dehydrogenase / sirohydrochlorin ferrochelatase" evidence="15">
    <location>
        <begin position="1"/>
        <end position="205"/>
    </location>
</feature>
<evidence type="ECO:0000256" key="9">
    <source>
        <dbReference type="ARBA" id="ARBA00023239"/>
    </source>
</evidence>
<evidence type="ECO:0000256" key="14">
    <source>
        <dbReference type="ARBA" id="ARBA00060548"/>
    </source>
</evidence>
<evidence type="ECO:0000256" key="6">
    <source>
        <dbReference type="ARBA" id="ARBA00022691"/>
    </source>
</evidence>
<dbReference type="GO" id="GO:0051266">
    <property type="term" value="F:sirohydrochlorin ferrochelatase activity"/>
    <property type="evidence" value="ECO:0007669"/>
    <property type="project" value="UniProtKB-EC"/>
</dbReference>
<feature type="binding site" evidence="15">
    <location>
        <begin position="333"/>
        <end position="334"/>
    </location>
    <ligand>
        <name>S-adenosyl-L-methionine</name>
        <dbReference type="ChEBI" id="CHEBI:59789"/>
    </ligand>
</feature>
<dbReference type="Pfam" id="PF13241">
    <property type="entry name" value="NAD_binding_7"/>
    <property type="match status" value="1"/>
</dbReference>
<keyword evidence="9 15" id="KW-0456">Lyase</keyword>
<evidence type="ECO:0000256" key="12">
    <source>
        <dbReference type="ARBA" id="ARBA00025705"/>
    </source>
</evidence>
<comment type="similarity">
    <text evidence="15">In the C-terminal section; belongs to the precorrin methyltransferase family.</text>
</comment>
<sequence>MEHLPIYMQLHGREALVVGAGPVATRKAALLLEAGARVRLRAPDYSDAAERLLRAHPESITREPGAYQTECLGPVAVVIAATDNEQVNRQVSEDCVARSIPVNVADQPELCSFILPAIVERGPLTIAIGSGGRAPVLVRLLRAKIESLIPAGYGRLADLAGRLRDRVRAHFDSVNARRAFWERAFAGPATELALAGRMDAAAERLEQELNEADAATPGEVYLIGAGPGDPDLLTFRALRLLQQADVVVYDRLVSSEVVNLARREAERFYVGKERDHHCVPQEAISELLSRLAREGKRVARLKGGDPFVFGRGGEELDVLARDGVAYQVVPGITAASGCAAYSGIPLTHRDHAQSVRFITGHTREGRLDVDWSQLTNTRETLVFYMGRKGVGEICRGLKGAGRAGRTPAAIIENGTTARQRVVTGTLDTLAARAEREQVGSPSLIVIGEVAACHQRLAWFQPDAGASTLFPQPMPGPQATAASAA</sequence>
<dbReference type="SUPFAM" id="SSF53790">
    <property type="entry name" value="Tetrapyrrole methylase"/>
    <property type="match status" value="1"/>
</dbReference>
<evidence type="ECO:0000256" key="16">
    <source>
        <dbReference type="PIRSR" id="PIRSR036426-1"/>
    </source>
</evidence>
<dbReference type="InterPro" id="IPR036291">
    <property type="entry name" value="NAD(P)-bd_dom_sf"/>
</dbReference>
<feature type="binding site" evidence="15">
    <location>
        <position position="227"/>
    </location>
    <ligand>
        <name>S-adenosyl-L-methionine</name>
        <dbReference type="ChEBI" id="CHEBI:59789"/>
    </ligand>
</feature>
<comment type="pathway">
    <text evidence="15">Porphyrin-containing compound metabolism; siroheme biosynthesis; siroheme from sirohydrochlorin: step 1/1.</text>
</comment>
<dbReference type="PANTHER" id="PTHR45790:SF1">
    <property type="entry name" value="SIROHEME SYNTHASE"/>
    <property type="match status" value="1"/>
</dbReference>
<dbReference type="PANTHER" id="PTHR45790">
    <property type="entry name" value="SIROHEME SYNTHASE-RELATED"/>
    <property type="match status" value="1"/>
</dbReference>
<evidence type="ECO:0000313" key="22">
    <source>
        <dbReference type="Proteomes" id="UP000064201"/>
    </source>
</evidence>
<dbReference type="PIRSF" id="PIRSF036426">
    <property type="entry name" value="Sirohaem_synth"/>
    <property type="match status" value="1"/>
</dbReference>
<dbReference type="Gene3D" id="1.10.8.210">
    <property type="entry name" value="Sirohaem synthase, dimerisation domain"/>
    <property type="match status" value="1"/>
</dbReference>
<evidence type="ECO:0000256" key="10">
    <source>
        <dbReference type="ARBA" id="ARBA00023244"/>
    </source>
</evidence>
<gene>
    <name evidence="15" type="primary">cysG</name>
    <name evidence="21" type="ORF">TVD_03435</name>
</gene>
<comment type="catalytic activity">
    <reaction evidence="13 15">
        <text>precorrin-2 + NAD(+) = sirohydrochlorin + NADH + 2 H(+)</text>
        <dbReference type="Rhea" id="RHEA:15613"/>
        <dbReference type="ChEBI" id="CHEBI:15378"/>
        <dbReference type="ChEBI" id="CHEBI:57540"/>
        <dbReference type="ChEBI" id="CHEBI:57945"/>
        <dbReference type="ChEBI" id="CHEBI:58351"/>
        <dbReference type="ChEBI" id="CHEBI:58827"/>
        <dbReference type="EC" id="1.3.1.76"/>
    </reaction>
</comment>
<feature type="binding site" evidence="15">
    <location>
        <begin position="303"/>
        <end position="305"/>
    </location>
    <ligand>
        <name>S-adenosyl-L-methionine</name>
        <dbReference type="ChEBI" id="CHEBI:59789"/>
    </ligand>
</feature>
<dbReference type="InterPro" id="IPR028281">
    <property type="entry name" value="Sirohaem_synthase_central"/>
</dbReference>
<dbReference type="CDD" id="cd11642">
    <property type="entry name" value="SUMT"/>
    <property type="match status" value="1"/>
</dbReference>
<dbReference type="EC" id="2.1.1.107" evidence="15"/>
<dbReference type="InterPro" id="IPR006367">
    <property type="entry name" value="Sirohaem_synthase_N"/>
</dbReference>
<organism evidence="21 22">
    <name type="scientific">Thioalkalivibrio versutus</name>
    <dbReference type="NCBI Taxonomy" id="106634"/>
    <lineage>
        <taxon>Bacteria</taxon>
        <taxon>Pseudomonadati</taxon>
        <taxon>Pseudomonadota</taxon>
        <taxon>Gammaproteobacteria</taxon>
        <taxon>Chromatiales</taxon>
        <taxon>Ectothiorhodospiraceae</taxon>
        <taxon>Thioalkalivibrio</taxon>
    </lineage>
</organism>
<dbReference type="FunFam" id="3.30.950.10:FF:000001">
    <property type="entry name" value="Siroheme synthase"/>
    <property type="match status" value="1"/>
</dbReference>
<feature type="binding site" evidence="15">
    <location>
        <begin position="43"/>
        <end position="44"/>
    </location>
    <ligand>
        <name>NAD(+)</name>
        <dbReference type="ChEBI" id="CHEBI:57540"/>
    </ligand>
</feature>
<dbReference type="Pfam" id="PF14824">
    <property type="entry name" value="Sirohm_synth_M"/>
    <property type="match status" value="1"/>
</dbReference>
<dbReference type="InterPro" id="IPR037115">
    <property type="entry name" value="Sirohaem_synt_dimer_dom_sf"/>
</dbReference>
<dbReference type="STRING" id="106634.TVD_03435"/>
<evidence type="ECO:0000313" key="21">
    <source>
        <dbReference type="EMBL" id="AKJ94479.1"/>
    </source>
</evidence>
<dbReference type="Gene3D" id="3.40.1010.10">
    <property type="entry name" value="Cobalt-precorrin-4 Transmethylase, Domain 1"/>
    <property type="match status" value="1"/>
</dbReference>
<evidence type="ECO:0000256" key="2">
    <source>
        <dbReference type="ARBA" id="ARBA00005879"/>
    </source>
</evidence>
<feature type="region of interest" description="Uroporphyrinogen-III C-methyltransferase" evidence="15">
    <location>
        <begin position="218"/>
        <end position="484"/>
    </location>
</feature>
<dbReference type="GO" id="GO:0032259">
    <property type="term" value="P:methylation"/>
    <property type="evidence" value="ECO:0007669"/>
    <property type="project" value="UniProtKB-KW"/>
</dbReference>
<dbReference type="PATRIC" id="fig|106634.4.peg.700"/>
<keyword evidence="10 15" id="KW-0627">Porphyrin biosynthesis</keyword>
<dbReference type="Gene3D" id="3.30.160.110">
    <property type="entry name" value="Siroheme synthase, domain 2"/>
    <property type="match status" value="1"/>
</dbReference>
<evidence type="ECO:0000256" key="13">
    <source>
        <dbReference type="ARBA" id="ARBA00047561"/>
    </source>
</evidence>
<evidence type="ECO:0000256" key="17">
    <source>
        <dbReference type="RuleBase" id="RU003960"/>
    </source>
</evidence>
<dbReference type="NCBIfam" id="NF007922">
    <property type="entry name" value="PRK10637.1"/>
    <property type="match status" value="1"/>
</dbReference>
<dbReference type="EMBL" id="CP011367">
    <property type="protein sequence ID" value="AKJ94479.1"/>
    <property type="molecule type" value="Genomic_DNA"/>
</dbReference>
<dbReference type="InterPro" id="IPR000878">
    <property type="entry name" value="4pyrrol_Mease"/>
</dbReference>
<dbReference type="Gene3D" id="3.40.50.720">
    <property type="entry name" value="NAD(P)-binding Rossmann-like Domain"/>
    <property type="match status" value="1"/>
</dbReference>
<dbReference type="AlphaFoldDB" id="A0A0G3G258"/>
<protein>
    <recommendedName>
        <fullName evidence="15">Siroheme synthase</fullName>
    </recommendedName>
    <domain>
        <recommendedName>
            <fullName evidence="15">Uroporphyrinogen-III C-methyltransferase</fullName>
            <shortName evidence="15">Urogen III methylase</shortName>
            <ecNumber evidence="15">2.1.1.107</ecNumber>
        </recommendedName>
        <alternativeName>
            <fullName evidence="15">SUMT</fullName>
        </alternativeName>
        <alternativeName>
            <fullName evidence="15">Uroporphyrinogen III methylase</fullName>
            <shortName evidence="15">UROM</shortName>
        </alternativeName>
    </domain>
    <domain>
        <recommendedName>
            <fullName evidence="15">Precorrin-2 dehydrogenase</fullName>
            <ecNumber evidence="15">1.3.1.76</ecNumber>
        </recommendedName>
    </domain>
    <domain>
        <recommendedName>
            <fullName evidence="15">Sirohydrochlorin ferrochelatase</fullName>
            <ecNumber evidence="15">4.99.1.4</ecNumber>
        </recommendedName>
    </domain>
</protein>
<keyword evidence="4 15" id="KW-0489">Methyltransferase</keyword>
<keyword evidence="6 15" id="KW-0949">S-adenosyl-L-methionine</keyword>
<feature type="domain" description="Tetrapyrrole methylase" evidence="18">
    <location>
        <begin position="220"/>
        <end position="429"/>
    </location>
</feature>
<dbReference type="EC" id="1.3.1.76" evidence="15"/>
<name>A0A0G3G258_9GAMM</name>
<keyword evidence="7 15" id="KW-0560">Oxidoreductase</keyword>
<dbReference type="Pfam" id="PF10414">
    <property type="entry name" value="CysG_dimeriser"/>
    <property type="match status" value="1"/>
</dbReference>
<dbReference type="NCBIfam" id="TIGR01470">
    <property type="entry name" value="cysG_Nterm"/>
    <property type="match status" value="1"/>
</dbReference>
<keyword evidence="8 15" id="KW-0520">NAD</keyword>
<dbReference type="RefSeq" id="WP_047250811.1">
    <property type="nucleotide sequence ID" value="NZ_CP011367.1"/>
</dbReference>
<accession>A0A0G3G258</accession>
<dbReference type="InterPro" id="IPR014776">
    <property type="entry name" value="4pyrrole_Mease_sub2"/>
</dbReference>
<keyword evidence="22" id="KW-1185">Reference proteome</keyword>
<dbReference type="GO" id="GO:0051287">
    <property type="term" value="F:NAD binding"/>
    <property type="evidence" value="ECO:0007669"/>
    <property type="project" value="InterPro"/>
</dbReference>
<dbReference type="NCBIfam" id="NF004790">
    <property type="entry name" value="PRK06136.1"/>
    <property type="match status" value="1"/>
</dbReference>
<dbReference type="InterPro" id="IPR035996">
    <property type="entry name" value="4pyrrol_Methylase_sf"/>
</dbReference>
<evidence type="ECO:0000256" key="8">
    <source>
        <dbReference type="ARBA" id="ARBA00023027"/>
    </source>
</evidence>
<dbReference type="PROSITE" id="PS00840">
    <property type="entry name" value="SUMT_2"/>
    <property type="match status" value="1"/>
</dbReference>
<dbReference type="GO" id="GO:0004851">
    <property type="term" value="F:uroporphyrin-III C-methyltransferase activity"/>
    <property type="evidence" value="ECO:0007669"/>
    <property type="project" value="UniProtKB-UniRule"/>
</dbReference>
<dbReference type="SUPFAM" id="SSF75615">
    <property type="entry name" value="Siroheme synthase middle domains-like"/>
    <property type="match status" value="1"/>
</dbReference>
<keyword evidence="3 15" id="KW-0169">Cobalamin biosynthesis</keyword>
<evidence type="ECO:0000256" key="1">
    <source>
        <dbReference type="ARBA" id="ARBA00005010"/>
    </source>
</evidence>
<evidence type="ECO:0000259" key="18">
    <source>
        <dbReference type="Pfam" id="PF00590"/>
    </source>
</evidence>
<evidence type="ECO:0000256" key="5">
    <source>
        <dbReference type="ARBA" id="ARBA00022679"/>
    </source>
</evidence>
<dbReference type="OrthoDB" id="9815856at2"/>
<comment type="catalytic activity">
    <reaction evidence="15">
        <text>siroheme + 2 H(+) = sirohydrochlorin + Fe(2+)</text>
        <dbReference type="Rhea" id="RHEA:24360"/>
        <dbReference type="ChEBI" id="CHEBI:15378"/>
        <dbReference type="ChEBI" id="CHEBI:29033"/>
        <dbReference type="ChEBI" id="CHEBI:58351"/>
        <dbReference type="ChEBI" id="CHEBI:60052"/>
        <dbReference type="EC" id="4.99.1.4"/>
    </reaction>
</comment>
<dbReference type="UniPathway" id="UPA00262">
    <property type="reaction ID" value="UER00211"/>
</dbReference>
<dbReference type="Proteomes" id="UP000064201">
    <property type="component" value="Chromosome"/>
</dbReference>
<comment type="function">
    <text evidence="15">Multifunctional enzyme that catalyzes the SAM-dependent methylations of uroporphyrinogen III at position C-2 and C-7 to form precorrin-2 via precorrin-1. Then it catalyzes the NAD-dependent ring dehydrogenation of precorrin-2 to yield sirohydrochlorin. Finally, it catalyzes the ferrochelation of sirohydrochlorin to yield siroheme.</text>
</comment>
<feature type="binding site" evidence="15">
    <location>
        <position position="385"/>
    </location>
    <ligand>
        <name>S-adenosyl-L-methionine</name>
        <dbReference type="ChEBI" id="CHEBI:59789"/>
    </ligand>
</feature>
<dbReference type="GO" id="GO:0019354">
    <property type="term" value="P:siroheme biosynthetic process"/>
    <property type="evidence" value="ECO:0007669"/>
    <property type="project" value="UniProtKB-UniRule"/>
</dbReference>
<dbReference type="UniPathway" id="UPA00148">
    <property type="reaction ID" value="UER00211"/>
</dbReference>
<dbReference type="KEGG" id="tvr:TVD_03435"/>
<dbReference type="InterPro" id="IPR019478">
    <property type="entry name" value="Sirohaem_synthase_dimer_dom"/>
</dbReference>
<dbReference type="InterPro" id="IPR014777">
    <property type="entry name" value="4pyrrole_Mease_sub1"/>
</dbReference>
<feature type="domain" description="Siroheme synthase central" evidence="20">
    <location>
        <begin position="121"/>
        <end position="147"/>
    </location>
</feature>
<keyword evidence="11 15" id="KW-0511">Multifunctional enzyme</keyword>
<comment type="similarity">
    <text evidence="15">In the N-terminal section; belongs to the precorrin-2 dehydrogenase / sirohydrochlorin ferrochelatase family.</text>
</comment>
<feature type="binding site" evidence="15">
    <location>
        <position position="414"/>
    </location>
    <ligand>
        <name>S-adenosyl-L-methionine</name>
        <dbReference type="ChEBI" id="CHEBI:59789"/>
    </ligand>
</feature>
<comment type="pathway">
    <text evidence="15">Cofactor biosynthesis; adenosylcobalamin biosynthesis; sirohydrochlorin from precorrin-2: step 1/1.</text>
</comment>
<dbReference type="InterPro" id="IPR006366">
    <property type="entry name" value="CobA/CysG_C"/>
</dbReference>
<feature type="active site" description="Proton donor" evidence="15 16">
    <location>
        <position position="272"/>
    </location>
</feature>
<comment type="similarity">
    <text evidence="2 17">Belongs to the precorrin methyltransferase family.</text>
</comment>
<dbReference type="SUPFAM" id="SSF51735">
    <property type="entry name" value="NAD(P)-binding Rossmann-fold domains"/>
    <property type="match status" value="1"/>
</dbReference>
<dbReference type="GO" id="GO:0009236">
    <property type="term" value="P:cobalamin biosynthetic process"/>
    <property type="evidence" value="ECO:0007669"/>
    <property type="project" value="UniProtKB-UniRule"/>
</dbReference>
<keyword evidence="5 15" id="KW-0808">Transferase</keyword>
<dbReference type="Gene3D" id="3.30.950.10">
    <property type="entry name" value="Methyltransferase, Cobalt-precorrin-4 Transmethylase, Domain 2"/>
    <property type="match status" value="1"/>
</dbReference>
<feature type="active site" description="Proton acceptor" evidence="15 16">
    <location>
        <position position="250"/>
    </location>
</feature>
<reference evidence="21 22" key="1">
    <citation type="submission" date="2015-04" db="EMBL/GenBank/DDBJ databases">
        <title>Complete Sequence for the Genome of the Thioalkalivibrio versutus D301.</title>
        <authorList>
            <person name="Mu T."/>
            <person name="Zhou J."/>
            <person name="Xu X."/>
        </authorList>
    </citation>
    <scope>NUCLEOTIDE SEQUENCE [LARGE SCALE GENOMIC DNA]</scope>
    <source>
        <strain evidence="21 22">D301</strain>
    </source>
</reference>
<feature type="domain" description="Sirohaem synthase dimerisation" evidence="19">
    <location>
        <begin position="152"/>
        <end position="209"/>
    </location>
</feature>
<dbReference type="HAMAP" id="MF_01646">
    <property type="entry name" value="Siroheme_synth"/>
    <property type="match status" value="1"/>
</dbReference>
<proteinExistence type="inferred from homology"/>
<dbReference type="NCBIfam" id="TIGR01469">
    <property type="entry name" value="cobA_cysG_Cterm"/>
    <property type="match status" value="1"/>
</dbReference>
<feature type="modified residue" description="Phosphoserine" evidence="15">
    <location>
        <position position="130"/>
    </location>
</feature>
<comment type="pathway">
    <text evidence="12 15">Porphyrin-containing compound metabolism; siroheme biosynthesis; precorrin-2 from uroporphyrinogen III: step 1/1.</text>
</comment>
<dbReference type="EC" id="4.99.1.4" evidence="15"/>
<evidence type="ECO:0000259" key="20">
    <source>
        <dbReference type="Pfam" id="PF14824"/>
    </source>
</evidence>
<evidence type="ECO:0000256" key="15">
    <source>
        <dbReference type="HAMAP-Rule" id="MF_01646"/>
    </source>
</evidence>
<dbReference type="InterPro" id="IPR050161">
    <property type="entry name" value="Siro_Cobalamin_biosynth"/>
</dbReference>
<dbReference type="InterPro" id="IPR003043">
    <property type="entry name" value="Uropor_MeTrfase_CS"/>
</dbReference>
<dbReference type="GO" id="GO:0043115">
    <property type="term" value="F:precorrin-2 dehydrogenase activity"/>
    <property type="evidence" value="ECO:0007669"/>
    <property type="project" value="UniProtKB-UniRule"/>
</dbReference>
<dbReference type="InterPro" id="IPR012409">
    <property type="entry name" value="Sirohaem_synth"/>
</dbReference>
<comment type="catalytic activity">
    <reaction evidence="15">
        <text>uroporphyrinogen III + 2 S-adenosyl-L-methionine = precorrin-2 + 2 S-adenosyl-L-homocysteine + H(+)</text>
        <dbReference type="Rhea" id="RHEA:32459"/>
        <dbReference type="ChEBI" id="CHEBI:15378"/>
        <dbReference type="ChEBI" id="CHEBI:57308"/>
        <dbReference type="ChEBI" id="CHEBI:57856"/>
        <dbReference type="ChEBI" id="CHEBI:58827"/>
        <dbReference type="ChEBI" id="CHEBI:59789"/>
        <dbReference type="EC" id="2.1.1.107"/>
    </reaction>
</comment>
<feature type="binding site" evidence="15">
    <location>
        <position position="308"/>
    </location>
    <ligand>
        <name>S-adenosyl-L-methionine</name>
        <dbReference type="ChEBI" id="CHEBI:59789"/>
    </ligand>
</feature>
<evidence type="ECO:0000256" key="4">
    <source>
        <dbReference type="ARBA" id="ARBA00022603"/>
    </source>
</evidence>
<evidence type="ECO:0000256" key="7">
    <source>
        <dbReference type="ARBA" id="ARBA00023002"/>
    </source>
</evidence>